<protein>
    <submittedName>
        <fullName evidence="2">MFS domain-containing protein</fullName>
    </submittedName>
</protein>
<organism evidence="1 2">
    <name type="scientific">Rhabditophanes sp. KR3021</name>
    <dbReference type="NCBI Taxonomy" id="114890"/>
    <lineage>
        <taxon>Eukaryota</taxon>
        <taxon>Metazoa</taxon>
        <taxon>Ecdysozoa</taxon>
        <taxon>Nematoda</taxon>
        <taxon>Chromadorea</taxon>
        <taxon>Rhabditida</taxon>
        <taxon>Tylenchina</taxon>
        <taxon>Panagrolaimomorpha</taxon>
        <taxon>Strongyloidoidea</taxon>
        <taxon>Alloionematidae</taxon>
        <taxon>Rhabditophanes</taxon>
    </lineage>
</organism>
<evidence type="ECO:0000313" key="1">
    <source>
        <dbReference type="Proteomes" id="UP000095286"/>
    </source>
</evidence>
<reference evidence="2" key="1">
    <citation type="submission" date="2016-11" db="UniProtKB">
        <authorList>
            <consortium name="WormBaseParasite"/>
        </authorList>
    </citation>
    <scope>IDENTIFICATION</scope>
    <source>
        <strain evidence="2">KR3021</strain>
    </source>
</reference>
<accession>A0AC35U8D5</accession>
<name>A0AC35U8D5_9BILA</name>
<proteinExistence type="predicted"/>
<dbReference type="Proteomes" id="UP000095286">
    <property type="component" value="Unplaced"/>
</dbReference>
<sequence length="400" mass="44189">MTRQILKFVIVYICYTYCVYARKFFFNYLDEITLEIDITPSSIGLIISIQYGALILGKMIMSAAVDFIKPLKFLSLSVMLVSSCIFMLGRTVNLEKVSFLIAMISFFQSGAWCVVAKLMTLYFNKSSLPFLLSILITGNNLAGMLLLVRFDNQNWKDTLVIAGGVGVASVVLLHLVFESDGEDKPNTDGAIIEKKEMSTASDFNKFMKLLSRGELLFVAISYLFVLECRALADTRNIMYVKSFASVNSEQFQIAYEIGAILGALSTGFIATKLPLSFCSKGITILALVLTAVLYLTNEPSIICMFGIGASINMGISFWETVGIFLTPPDLLGKSVAFVSTISNLGPILTGFPFEYILSVIGEHSIANIFFAQIIIYSAVILLKYGYTNILLSRQSIKKLE</sequence>
<dbReference type="WBParaSite" id="RSKR_0000870925.1">
    <property type="protein sequence ID" value="RSKR_0000870925.1"/>
    <property type="gene ID" value="RSKR_0000870925"/>
</dbReference>
<evidence type="ECO:0000313" key="2">
    <source>
        <dbReference type="WBParaSite" id="RSKR_0000870925.1"/>
    </source>
</evidence>